<reference evidence="7 8" key="1">
    <citation type="submission" date="2019-08" db="EMBL/GenBank/DDBJ databases">
        <authorList>
            <person name="Chen S.-C."/>
            <person name="Lai M.-C."/>
            <person name="You Y.-T."/>
        </authorList>
    </citation>
    <scope>NUCLEOTIDE SEQUENCE [LARGE SCALE GENOMIC DNA]</scope>
    <source>
        <strain evidence="7 8">P2F9704a</strain>
    </source>
</reference>
<proteinExistence type="inferred from homology"/>
<evidence type="ECO:0000256" key="2">
    <source>
        <dbReference type="ARBA" id="ARBA00022630"/>
    </source>
</evidence>
<evidence type="ECO:0000256" key="1">
    <source>
        <dbReference type="ARBA" id="ARBA00010790"/>
    </source>
</evidence>
<comment type="caution">
    <text evidence="7">The sequence shown here is derived from an EMBL/GenBank/DDBJ whole genome shotgun (WGS) entry which is preliminary data.</text>
</comment>
<keyword evidence="2" id="KW-0285">Flavoprotein</keyword>
<dbReference type="GO" id="GO:0016491">
    <property type="term" value="F:oxidoreductase activity"/>
    <property type="evidence" value="ECO:0007669"/>
    <property type="project" value="UniProtKB-KW"/>
</dbReference>
<dbReference type="Pfam" id="PF00732">
    <property type="entry name" value="GMC_oxred_N"/>
    <property type="match status" value="1"/>
</dbReference>
<dbReference type="Gene3D" id="3.50.50.60">
    <property type="entry name" value="FAD/NAD(P)-binding domain"/>
    <property type="match status" value="2"/>
</dbReference>
<dbReference type="SUPFAM" id="SSF51905">
    <property type="entry name" value="FAD/NAD(P)-binding domain"/>
    <property type="match status" value="1"/>
</dbReference>
<dbReference type="InterPro" id="IPR007867">
    <property type="entry name" value="GMC_OxRtase_C"/>
</dbReference>
<evidence type="ECO:0000256" key="3">
    <source>
        <dbReference type="ARBA" id="ARBA00022827"/>
    </source>
</evidence>
<protein>
    <submittedName>
        <fullName evidence="7">GMC family oxidoreductase</fullName>
    </submittedName>
</protein>
<gene>
    <name evidence="7" type="ORF">FTO68_01495</name>
</gene>
<dbReference type="PANTHER" id="PTHR46056">
    <property type="entry name" value="LONG-CHAIN-ALCOHOL OXIDASE"/>
    <property type="match status" value="1"/>
</dbReference>
<evidence type="ECO:0000259" key="6">
    <source>
        <dbReference type="Pfam" id="PF05199"/>
    </source>
</evidence>
<dbReference type="Pfam" id="PF05199">
    <property type="entry name" value="GMC_oxred_C"/>
    <property type="match status" value="1"/>
</dbReference>
<dbReference type="PANTHER" id="PTHR46056:SF12">
    <property type="entry name" value="LONG-CHAIN-ALCOHOL OXIDASE"/>
    <property type="match status" value="1"/>
</dbReference>
<evidence type="ECO:0000256" key="4">
    <source>
        <dbReference type="ARBA" id="ARBA00023002"/>
    </source>
</evidence>
<evidence type="ECO:0000313" key="8">
    <source>
        <dbReference type="Proteomes" id="UP001524383"/>
    </source>
</evidence>
<dbReference type="InterPro" id="IPR000172">
    <property type="entry name" value="GMC_OxRdtase_N"/>
</dbReference>
<comment type="similarity">
    <text evidence="1">Belongs to the GMC oxidoreductase family.</text>
</comment>
<organism evidence="7 8">
    <name type="scientific">Methanocalculus taiwanensis</name>
    <dbReference type="NCBI Taxonomy" id="106207"/>
    <lineage>
        <taxon>Archaea</taxon>
        <taxon>Methanobacteriati</taxon>
        <taxon>Methanobacteriota</taxon>
        <taxon>Stenosarchaea group</taxon>
        <taxon>Methanomicrobia</taxon>
        <taxon>Methanomicrobiales</taxon>
        <taxon>Methanocalculaceae</taxon>
        <taxon>Methanocalculus</taxon>
    </lineage>
</organism>
<dbReference type="Pfam" id="PF13450">
    <property type="entry name" value="NAD_binding_8"/>
    <property type="match status" value="1"/>
</dbReference>
<feature type="domain" description="Glucose-methanol-choline oxidoreductase C-terminal" evidence="6">
    <location>
        <begin position="323"/>
        <end position="403"/>
    </location>
</feature>
<feature type="domain" description="Glucose-methanol-choline oxidoreductase N-terminal" evidence="5">
    <location>
        <begin position="70"/>
        <end position="229"/>
    </location>
</feature>
<evidence type="ECO:0000259" key="5">
    <source>
        <dbReference type="Pfam" id="PF00732"/>
    </source>
</evidence>
<name>A0ABD4TJI5_9EURY</name>
<keyword evidence="4" id="KW-0560">Oxidoreductase</keyword>
<dbReference type="Proteomes" id="UP001524383">
    <property type="component" value="Unassembled WGS sequence"/>
</dbReference>
<sequence>MTGMAKILILNNPHSINMAIVIGSGAGGAATARYLAGSGHDVLVIERGPAVFEKDAGAYYANVDAGVRLMRTFCLGGTTMVSGGNALRCLEYEFRENGIDLNRHYAAIEEDLAVRVLPDELLGEGTRRLMDAAQRIGFDVKRMPKFINPDLCRKDGLCSFGCPHNARWSAIRFIRIAEEHGAEVITDKKADEVIIRHGEVAGVRCGTEIFKDDLIVLAAGALETPTFLRALLLPTSPLFADTFISIGGLLPGIGMNRDVPMGSYIPFDGGMILTHYSRPLHALMNNRGILAKPEDILGMMVKIKDEDAGSVNDTIHKSVSVQDAVRLIAGSAYAASILAEAGSDPSTFVTAPLRGSHPCGTARIGVSVDTNLETAIPGLYVTDASVLPTAPGAPPILAIISLARYAAEKMNR</sequence>
<keyword evidence="8" id="KW-1185">Reference proteome</keyword>
<evidence type="ECO:0000313" key="7">
    <source>
        <dbReference type="EMBL" id="MCQ1537667.1"/>
    </source>
</evidence>
<dbReference type="AlphaFoldDB" id="A0ABD4TJI5"/>
<dbReference type="InterPro" id="IPR036188">
    <property type="entry name" value="FAD/NAD-bd_sf"/>
</dbReference>
<accession>A0ABD4TJI5</accession>
<keyword evidence="3" id="KW-0274">FAD</keyword>
<dbReference type="EMBL" id="VOTZ01000002">
    <property type="protein sequence ID" value="MCQ1537667.1"/>
    <property type="molecule type" value="Genomic_DNA"/>
</dbReference>